<dbReference type="InterPro" id="IPR022387">
    <property type="entry name" value="Bind_CPR0540"/>
</dbReference>
<dbReference type="Gene3D" id="3.40.190.10">
    <property type="entry name" value="Periplasmic binding protein-like II"/>
    <property type="match status" value="1"/>
</dbReference>
<name>A0A343JFK9_9CLOT</name>
<gene>
    <name evidence="2" type="ORF">BEN51_13005</name>
</gene>
<dbReference type="InterPro" id="IPR050490">
    <property type="entry name" value="Bact_solute-bd_prot1"/>
</dbReference>
<protein>
    <submittedName>
        <fullName evidence="2">Carbohydrate ABC transporter substrate-binding protein</fullName>
    </submittedName>
</protein>
<evidence type="ECO:0000313" key="3">
    <source>
        <dbReference type="Proteomes" id="UP000264883"/>
    </source>
</evidence>
<reference evidence="2 3" key="1">
    <citation type="submission" date="2016-08" db="EMBL/GenBank/DDBJ databases">
        <title>Complete Genome Sequence Of The Indigo Reducing Clostridium isatidis DSM15098.</title>
        <authorList>
            <person name="Little G.T."/>
            <person name="Minton N.P."/>
        </authorList>
    </citation>
    <scope>NUCLEOTIDE SEQUENCE [LARGE SCALE GENOMIC DNA]</scope>
    <source>
        <strain evidence="2 3">DSM 15098</strain>
    </source>
</reference>
<dbReference type="KEGG" id="cia:BEN51_13005"/>
<keyword evidence="1" id="KW-0732">Signal</keyword>
<dbReference type="PANTHER" id="PTHR43649:SF12">
    <property type="entry name" value="DIACETYLCHITOBIOSE BINDING PROTEIN DASA"/>
    <property type="match status" value="1"/>
</dbReference>
<sequence>MKKLLCMSLMALMVTTSFTGCGSKSTDETSGETSGKRILKVAAFEDGNGGDIWRNLETAFETANPDVDIELQLSSKLDEELRPQMLDGEYPDVVYYNIGQKSGFTETMIKEEALLDISDVFTGELKDKLADGFAENAITQPYGDGKTYLAPIFYSPTGLWYDASQFENEKLPATWDEMWTYGDKLKAEGKALFTYPTSGYFDGTLFALLYQAGGSDYYKKALEYDENTWNSKEGQLVIDTVDKLSKYTWDATVANANSDGGFKKNQQAVIDGQVAFMPNGNWVVGEMAESTPEGFKWGFMPLPAYEEGGKRYAYTFFEQVWVPKEGKNHDDAKEFIKFLYSDEAIDIMLDNKVQNKDGQMVATPVVQPVKGIVDKLDGDMKLFYSIYEQEGVLPALGNWAATDTIEGLDFNKAVYGAIDSLVDGSMTADQWKTQLNETFEKCRAALK</sequence>
<keyword evidence="3" id="KW-1185">Reference proteome</keyword>
<dbReference type="EMBL" id="CP016786">
    <property type="protein sequence ID" value="ASW44317.1"/>
    <property type="molecule type" value="Genomic_DNA"/>
</dbReference>
<dbReference type="NCBIfam" id="TIGR03850">
    <property type="entry name" value="bind_CPR_0540"/>
    <property type="match status" value="1"/>
</dbReference>
<dbReference type="AlphaFoldDB" id="A0A343JFK9"/>
<dbReference type="InterPro" id="IPR006059">
    <property type="entry name" value="SBP"/>
</dbReference>
<organism evidence="2 3">
    <name type="scientific">Clostridium isatidis</name>
    <dbReference type="NCBI Taxonomy" id="182773"/>
    <lineage>
        <taxon>Bacteria</taxon>
        <taxon>Bacillati</taxon>
        <taxon>Bacillota</taxon>
        <taxon>Clostridia</taxon>
        <taxon>Eubacteriales</taxon>
        <taxon>Clostridiaceae</taxon>
        <taxon>Clostridium</taxon>
    </lineage>
</organism>
<dbReference type="Pfam" id="PF01547">
    <property type="entry name" value="SBP_bac_1"/>
    <property type="match status" value="1"/>
</dbReference>
<dbReference type="RefSeq" id="WP_119866441.1">
    <property type="nucleotide sequence ID" value="NZ_CP016786.1"/>
</dbReference>
<evidence type="ECO:0000256" key="1">
    <source>
        <dbReference type="SAM" id="SignalP"/>
    </source>
</evidence>
<dbReference type="Proteomes" id="UP000264883">
    <property type="component" value="Chromosome"/>
</dbReference>
<feature type="chain" id="PRO_5039494318" evidence="1">
    <location>
        <begin position="20"/>
        <end position="447"/>
    </location>
</feature>
<dbReference type="PANTHER" id="PTHR43649">
    <property type="entry name" value="ARABINOSE-BINDING PROTEIN-RELATED"/>
    <property type="match status" value="1"/>
</dbReference>
<dbReference type="OrthoDB" id="94797at2"/>
<feature type="signal peptide" evidence="1">
    <location>
        <begin position="1"/>
        <end position="19"/>
    </location>
</feature>
<accession>A0A343JFK9</accession>
<dbReference type="PROSITE" id="PS51257">
    <property type="entry name" value="PROKAR_LIPOPROTEIN"/>
    <property type="match status" value="1"/>
</dbReference>
<proteinExistence type="predicted"/>
<dbReference type="SUPFAM" id="SSF53850">
    <property type="entry name" value="Periplasmic binding protein-like II"/>
    <property type="match status" value="1"/>
</dbReference>
<evidence type="ECO:0000313" key="2">
    <source>
        <dbReference type="EMBL" id="ASW44317.1"/>
    </source>
</evidence>